<evidence type="ECO:0008006" key="6">
    <source>
        <dbReference type="Google" id="ProtNLM"/>
    </source>
</evidence>
<keyword evidence="5" id="KW-1185">Reference proteome</keyword>
<sequence length="211" mass="23538">MTKRTFIIANWGSDSMLILLQYNHQPFLNQVTHFTGNDSRPYSVAVGDFNDDHRLDVVVANYGSDNVGILLGYGNRSFQNQMIYSTGFKFGPCSVAVGDINSDNRLDIVVANSLTNKISILLEYGNGIFLLKNSYSTGDDSHPNMVSVWDVNKDDQLDIIVVNSIKMYSYLMGYDSHPYSVALGDFNNDSWIDMAVTNYGTDNVEILLQAC</sequence>
<accession>A0A815N4P3</accession>
<dbReference type="InterPro" id="IPR013517">
    <property type="entry name" value="FG-GAP"/>
</dbReference>
<keyword evidence="1" id="KW-0732">Signal</keyword>
<organism evidence="2 4">
    <name type="scientific">Rotaria sordida</name>
    <dbReference type="NCBI Taxonomy" id="392033"/>
    <lineage>
        <taxon>Eukaryota</taxon>
        <taxon>Metazoa</taxon>
        <taxon>Spiralia</taxon>
        <taxon>Gnathifera</taxon>
        <taxon>Rotifera</taxon>
        <taxon>Eurotatoria</taxon>
        <taxon>Bdelloidea</taxon>
        <taxon>Philodinida</taxon>
        <taxon>Philodinidae</taxon>
        <taxon>Rotaria</taxon>
    </lineage>
</organism>
<dbReference type="InterPro" id="IPR028994">
    <property type="entry name" value="Integrin_alpha_N"/>
</dbReference>
<dbReference type="Proteomes" id="UP000663854">
    <property type="component" value="Unassembled WGS sequence"/>
</dbReference>
<dbReference type="Gene3D" id="2.30.30.100">
    <property type="match status" value="2"/>
</dbReference>
<dbReference type="SUPFAM" id="SSF69318">
    <property type="entry name" value="Integrin alpha N-terminal domain"/>
    <property type="match status" value="1"/>
</dbReference>
<dbReference type="Pfam" id="PF13517">
    <property type="entry name" value="FG-GAP_3"/>
    <property type="match status" value="1"/>
</dbReference>
<name>A0A815N4P3_9BILA</name>
<evidence type="ECO:0000313" key="3">
    <source>
        <dbReference type="EMBL" id="CAF1631893.1"/>
    </source>
</evidence>
<proteinExistence type="predicted"/>
<evidence type="ECO:0000313" key="4">
    <source>
        <dbReference type="Proteomes" id="UP000663854"/>
    </source>
</evidence>
<dbReference type="AlphaFoldDB" id="A0A815N4P3"/>
<dbReference type="EMBL" id="CAJNOH010006305">
    <property type="protein sequence ID" value="CAF1428397.1"/>
    <property type="molecule type" value="Genomic_DNA"/>
</dbReference>
<gene>
    <name evidence="3" type="ORF">JXQ802_LOCUS51915</name>
    <name evidence="2" type="ORF">PYM288_LOCUS35650</name>
</gene>
<reference evidence="2" key="1">
    <citation type="submission" date="2021-02" db="EMBL/GenBank/DDBJ databases">
        <authorList>
            <person name="Nowell W R."/>
        </authorList>
    </citation>
    <scope>NUCLEOTIDE SEQUENCE</scope>
</reference>
<protein>
    <recommendedName>
        <fullName evidence="6">VCBS repeat-containing protein</fullName>
    </recommendedName>
</protein>
<evidence type="ECO:0000256" key="1">
    <source>
        <dbReference type="ARBA" id="ARBA00022729"/>
    </source>
</evidence>
<evidence type="ECO:0000313" key="2">
    <source>
        <dbReference type="EMBL" id="CAF1428397.1"/>
    </source>
</evidence>
<dbReference type="Proteomes" id="UP000663870">
    <property type="component" value="Unassembled WGS sequence"/>
</dbReference>
<comment type="caution">
    <text evidence="2">The sequence shown here is derived from an EMBL/GenBank/DDBJ whole genome shotgun (WGS) entry which is preliminary data.</text>
</comment>
<dbReference type="PANTHER" id="PTHR46580">
    <property type="entry name" value="SENSOR KINASE-RELATED"/>
    <property type="match status" value="1"/>
</dbReference>
<dbReference type="EMBL" id="CAJNOL010007868">
    <property type="protein sequence ID" value="CAF1631893.1"/>
    <property type="molecule type" value="Genomic_DNA"/>
</dbReference>
<evidence type="ECO:0000313" key="5">
    <source>
        <dbReference type="Proteomes" id="UP000663870"/>
    </source>
</evidence>